<reference evidence="3" key="1">
    <citation type="journal article" date="2017" name="Genome Announc.">
        <title>Genome sequences of Cyberlindnera fabianii 65, Pichia kudriavzevii 129, and Saccharomyces cerevisiae 131 isolated from fermented masau fruits in Zimbabwe.</title>
        <authorList>
            <person name="van Rijswijck I.M.H."/>
            <person name="Derks M.F.L."/>
            <person name="Abee T."/>
            <person name="de Ridder D."/>
            <person name="Smid E.J."/>
        </authorList>
    </citation>
    <scope>NUCLEOTIDE SEQUENCE [LARGE SCALE GENOMIC DNA]</scope>
    <source>
        <strain evidence="3">65</strain>
    </source>
</reference>
<proteinExistence type="predicted"/>
<comment type="caution">
    <text evidence="2">The sequence shown here is derived from an EMBL/GenBank/DDBJ whole genome shotgun (WGS) entry which is preliminary data.</text>
</comment>
<accession>A0A1V2L3P9</accession>
<gene>
    <name evidence="2" type="ORF">BON22_3683</name>
</gene>
<evidence type="ECO:0000313" key="3">
    <source>
        <dbReference type="Proteomes" id="UP000189513"/>
    </source>
</evidence>
<feature type="compositionally biased region" description="Low complexity" evidence="1">
    <location>
        <begin position="35"/>
        <end position="61"/>
    </location>
</feature>
<organism evidence="2 3">
    <name type="scientific">Cyberlindnera fabianii</name>
    <name type="common">Yeast</name>
    <name type="synonym">Hansenula fabianii</name>
    <dbReference type="NCBI Taxonomy" id="36022"/>
    <lineage>
        <taxon>Eukaryota</taxon>
        <taxon>Fungi</taxon>
        <taxon>Dikarya</taxon>
        <taxon>Ascomycota</taxon>
        <taxon>Saccharomycotina</taxon>
        <taxon>Saccharomycetes</taxon>
        <taxon>Phaffomycetales</taxon>
        <taxon>Phaffomycetaceae</taxon>
        <taxon>Cyberlindnera</taxon>
    </lineage>
</organism>
<sequence length="167" mass="18406">MFKEQYNLPPPQMKADTSEYHLPHIARHESKATESSNDSNSPNSQSQSPQSYTSVSSVDSPPKSTAQSSLLPHKGNYHPVSSGHSLYPTVLGSGNVNSTNHTTSDQSMQNLGYAIPSSFCSDFQLPNYSNLSTNFIPGWLGLRLVLFQICVEAQKALKYLKRTEMIP</sequence>
<feature type="region of interest" description="Disordered" evidence="1">
    <location>
        <begin position="1"/>
        <end position="78"/>
    </location>
</feature>
<dbReference type="VEuPathDB" id="FungiDB:BON22_3683"/>
<dbReference type="AlphaFoldDB" id="A0A1V2L3P9"/>
<keyword evidence="3" id="KW-1185">Reference proteome</keyword>
<dbReference type="Proteomes" id="UP000189513">
    <property type="component" value="Unassembled WGS sequence"/>
</dbReference>
<protein>
    <submittedName>
        <fullName evidence="2">Uncharacterized protein</fullName>
    </submittedName>
</protein>
<name>A0A1V2L3P9_CYBFA</name>
<feature type="compositionally biased region" description="Basic and acidic residues" evidence="1">
    <location>
        <begin position="16"/>
        <end position="32"/>
    </location>
</feature>
<evidence type="ECO:0000256" key="1">
    <source>
        <dbReference type="SAM" id="MobiDB-lite"/>
    </source>
</evidence>
<dbReference type="EMBL" id="MPUK01000007">
    <property type="protein sequence ID" value="ONH66549.1"/>
    <property type="molecule type" value="Genomic_DNA"/>
</dbReference>
<evidence type="ECO:0000313" key="2">
    <source>
        <dbReference type="EMBL" id="ONH66549.1"/>
    </source>
</evidence>